<evidence type="ECO:0000259" key="1">
    <source>
        <dbReference type="Pfam" id="PF16044"/>
    </source>
</evidence>
<dbReference type="PANTHER" id="PTHR33963:SF2">
    <property type="entry name" value="MKRN2 OPPOSITE STRAND PROTEIN"/>
    <property type="match status" value="1"/>
</dbReference>
<name>A0AAD5L627_9CRUS</name>
<accession>A0AAD5L627</accession>
<dbReference type="Pfam" id="PF22795">
    <property type="entry name" value="DUF4796_N"/>
    <property type="match status" value="1"/>
</dbReference>
<feature type="domain" description="MKRN2 opposite strand protein-like N-terminal" evidence="2">
    <location>
        <begin position="7"/>
        <end position="35"/>
    </location>
</feature>
<evidence type="ECO:0000313" key="4">
    <source>
        <dbReference type="Proteomes" id="UP000820818"/>
    </source>
</evidence>
<dbReference type="EMBL" id="WJBH02000006">
    <property type="protein sequence ID" value="KAI9556855.1"/>
    <property type="molecule type" value="Genomic_DNA"/>
</dbReference>
<evidence type="ECO:0008006" key="5">
    <source>
        <dbReference type="Google" id="ProtNLM"/>
    </source>
</evidence>
<organism evidence="3 4">
    <name type="scientific">Daphnia sinensis</name>
    <dbReference type="NCBI Taxonomy" id="1820382"/>
    <lineage>
        <taxon>Eukaryota</taxon>
        <taxon>Metazoa</taxon>
        <taxon>Ecdysozoa</taxon>
        <taxon>Arthropoda</taxon>
        <taxon>Crustacea</taxon>
        <taxon>Branchiopoda</taxon>
        <taxon>Diplostraca</taxon>
        <taxon>Cladocera</taxon>
        <taxon>Anomopoda</taxon>
        <taxon>Daphniidae</taxon>
        <taxon>Daphnia</taxon>
        <taxon>Daphnia similis group</taxon>
    </lineage>
</organism>
<dbReference type="InterPro" id="IPR032016">
    <property type="entry name" value="MKRN2OS-like"/>
</dbReference>
<feature type="domain" description="MKRN2 opposite strand protein-like C-terminal" evidence="1">
    <location>
        <begin position="44"/>
        <end position="198"/>
    </location>
</feature>
<dbReference type="InterPro" id="IPR053922">
    <property type="entry name" value="MKRN2OS-like_N"/>
</dbReference>
<sequence length="216" mass="24383">MSSSSDTLLCFQHCEKVNIFCFTIPYNCPVCRSDLSRTDMTIPPFRIPSPLKCEPSNFSLLIKPTFGSFTRDFKQGDLLHIALSNSKSVIFEFNENGISSSSTSSHLNWTNFLSISLSVLPYKFEDLDEILESTKVMDIWAADRYDDSFNNCFDYVISVLNASLQNSSFKLTKLQLTQDVISPAIKKTVRLLSIIRNVLDNGFFLQSTHAEQSISS</sequence>
<evidence type="ECO:0000259" key="2">
    <source>
        <dbReference type="Pfam" id="PF22795"/>
    </source>
</evidence>
<dbReference type="Proteomes" id="UP000820818">
    <property type="component" value="Linkage Group LG6"/>
</dbReference>
<dbReference type="Pfam" id="PF16044">
    <property type="entry name" value="DUF4796_C"/>
    <property type="match status" value="1"/>
</dbReference>
<proteinExistence type="predicted"/>
<dbReference type="AlphaFoldDB" id="A0AAD5L627"/>
<comment type="caution">
    <text evidence="3">The sequence shown here is derived from an EMBL/GenBank/DDBJ whole genome shotgun (WGS) entry which is preliminary data.</text>
</comment>
<evidence type="ECO:0000313" key="3">
    <source>
        <dbReference type="EMBL" id="KAI9556855.1"/>
    </source>
</evidence>
<dbReference type="InterPro" id="IPR053921">
    <property type="entry name" value="MKRN2OS-like_C"/>
</dbReference>
<gene>
    <name evidence="3" type="ORF">GHT06_016647</name>
</gene>
<reference evidence="3 4" key="1">
    <citation type="submission" date="2022-05" db="EMBL/GenBank/DDBJ databases">
        <title>A multi-omics perspective on studying reproductive biology in Daphnia sinensis.</title>
        <authorList>
            <person name="Jia J."/>
        </authorList>
    </citation>
    <scope>NUCLEOTIDE SEQUENCE [LARGE SCALE GENOMIC DNA]</scope>
    <source>
        <strain evidence="3 4">WSL</strain>
    </source>
</reference>
<keyword evidence="4" id="KW-1185">Reference proteome</keyword>
<protein>
    <recommendedName>
        <fullName evidence="5">MKRN2 opposite strand protein</fullName>
    </recommendedName>
</protein>
<dbReference type="PANTHER" id="PTHR33963">
    <property type="entry name" value="MKRN2 OPPOSITE STRAND PROTEIN"/>
    <property type="match status" value="1"/>
</dbReference>